<dbReference type="GO" id="GO:0031267">
    <property type="term" value="F:small GTPase binding"/>
    <property type="evidence" value="ECO:0007669"/>
    <property type="project" value="InterPro"/>
</dbReference>
<dbReference type="CTD" id="32970"/>
<evidence type="ECO:0000313" key="3">
    <source>
        <dbReference type="Proteomes" id="UP000515158"/>
    </source>
</evidence>
<dbReference type="InterPro" id="IPR011989">
    <property type="entry name" value="ARM-like"/>
</dbReference>
<dbReference type="GO" id="GO:0006611">
    <property type="term" value="P:protein export from nucleus"/>
    <property type="evidence" value="ECO:0007669"/>
    <property type="project" value="InterPro"/>
</dbReference>
<dbReference type="InterPro" id="IPR013598">
    <property type="entry name" value="Exportin-1/Importin-b-like"/>
</dbReference>
<dbReference type="RefSeq" id="XP_034247175.1">
    <property type="nucleotide sequence ID" value="XM_034391284.1"/>
</dbReference>
<proteinExistence type="inferred from homology"/>
<dbReference type="InterPro" id="IPR045478">
    <property type="entry name" value="Exportin-5_C"/>
</dbReference>
<dbReference type="InterPro" id="IPR016024">
    <property type="entry name" value="ARM-type_fold"/>
</dbReference>
<evidence type="ECO:0000313" key="5">
    <source>
        <dbReference type="RefSeq" id="XP_034247175.1"/>
    </source>
</evidence>
<keyword evidence="3" id="KW-1185">Reference proteome</keyword>
<protein>
    <submittedName>
        <fullName evidence="4 5">Exportin-5</fullName>
    </submittedName>
</protein>
<dbReference type="Gene3D" id="1.25.10.10">
    <property type="entry name" value="Leucine-rich Repeat Variant"/>
    <property type="match status" value="1"/>
</dbReference>
<dbReference type="GeneID" id="117648639"/>
<dbReference type="AlphaFoldDB" id="A0A6P8ZR87"/>
<dbReference type="SUPFAM" id="SSF48371">
    <property type="entry name" value="ARM repeat"/>
    <property type="match status" value="1"/>
</dbReference>
<reference evidence="4 5" key="1">
    <citation type="submission" date="2025-04" db="UniProtKB">
        <authorList>
            <consortium name="RefSeq"/>
        </authorList>
    </citation>
    <scope>IDENTIFICATION</scope>
    <source>
        <tissue evidence="4 5">Total insect</tissue>
    </source>
</reference>
<dbReference type="Pfam" id="PF08389">
    <property type="entry name" value="Xpo1"/>
    <property type="match status" value="1"/>
</dbReference>
<gene>
    <name evidence="4 5" type="primary">LOC117648639</name>
</gene>
<dbReference type="GO" id="GO:0005049">
    <property type="term" value="F:nuclear export signal receptor activity"/>
    <property type="evidence" value="ECO:0007669"/>
    <property type="project" value="InterPro"/>
</dbReference>
<name>A0A6P8ZR87_THRPL</name>
<dbReference type="KEGG" id="tpal:117648639"/>
<evidence type="ECO:0000313" key="4">
    <source>
        <dbReference type="RefSeq" id="XP_034247174.1"/>
    </source>
</evidence>
<dbReference type="InterPro" id="IPR045065">
    <property type="entry name" value="XPO1/5"/>
</dbReference>
<dbReference type="GO" id="GO:0005634">
    <property type="term" value="C:nucleus"/>
    <property type="evidence" value="ECO:0007669"/>
    <property type="project" value="TreeGrafter"/>
</dbReference>
<comment type="similarity">
    <text evidence="1">Belongs to the exportin family.</text>
</comment>
<evidence type="ECO:0000259" key="2">
    <source>
        <dbReference type="SMART" id="SM00913"/>
    </source>
</evidence>
<dbReference type="PANTHER" id="PTHR11223">
    <property type="entry name" value="EXPORTIN 1/5"/>
    <property type="match status" value="1"/>
</dbReference>
<dbReference type="InterPro" id="IPR001494">
    <property type="entry name" value="Importin-beta_N"/>
</dbReference>
<dbReference type="Pfam" id="PF03810">
    <property type="entry name" value="IBN_N"/>
    <property type="match status" value="1"/>
</dbReference>
<dbReference type="Proteomes" id="UP000515158">
    <property type="component" value="Unplaced"/>
</dbReference>
<accession>A0A6P8ZR87</accession>
<dbReference type="PANTHER" id="PTHR11223:SF3">
    <property type="entry name" value="EXPORTIN-5"/>
    <property type="match status" value="1"/>
</dbReference>
<sequence length="1231" mass="137289">MAAPMGLDPTEHNVAVSQVAAELVRAIEITMDPTVPHPQRLEAYNNCEAFKDKSPYCVQCGLYLAQQKQLSEHVQHFGLQLMEYCIKYRWYDLPQGEKIFIKENAMKLLSDGMSLKTPSHMKDALSRIVVEMVKREWPQQWPSLMSELSQISSHGESQTELVLLVFLRLVEDVHTLQTLESNQRRKDLYQALTMNLSEIFSFFVRLIENHVNKYRELTAQGKAAEEVLPHQNVVQTVLLTLTGFLEWVPVVHIMAEEGRLLQDLCLLLDQKAFQCAAAECLLLIVNRKGKPEDRKPFMVLFGNDVMACIYRSACSSSPTDEDDYKYLKILAQVLTGLGQLLCGVWGKDDGPSAQPSSFGVFLEIILSFTRHPSLTLTHTVSQLWGALFRHESISRQPIMLEFIPKWVEASAPKAIKVMYPNKRSTVISPDSSYYAGLDYDSKEEFNTFNSQLRIIIWENFRQATFIAPLVTYGYVERWLQQRMQQSLADPTPVTISSPAYLEWAALGSVLESVLSKILLVAERPSPASGLRLLEQCLNYEPKDPLILSELLSCVSALFVFLSMSPSTHLLTSVLNKIFAALVFSEPGVPRELLSKDVRAVRRHGACLMVKIGTKYPLILLPIFDQIYGIVSNLNSKPDLLSSLERVTLQESLLLINNHFYEYERQTKFIGEELKGPWSMWHSLGQEAFVSAPALMRAIGLLYPLSDTSHEESTGTNRSNIMTCVNLLMAVVKRCTWPDDPDKAARGGFVVHMTKSGNPVYRNPGAPHVIPMLPNFFAFLRVMNAMWTPDALALLSEDYKAVHHMTEMERAQLLGTGTGTQSTDLDILESVCTSSNGSSALSGPRAPSRLQSYLCSLHENSYHVLGSMGVSFGWDLYQLPDLASNLINSVFCGLEFIPDYRLRPIVKTFLKPFIGACPSVFYESAVLPVLASFCPYMFGRLSNKWQYLAELREAGKIDDENTEAQEVADDMLNRNLTREYLDVLKVALIGGTSVVELANNDNADGMDQEEGSRPPPPTQASEVISELGQLILRCPLTSQSVALCVLRALSWPDSGTSFKAAMLTAPMVRQLLANGSVSDMVASHIMTSVLQGLQLHGHHDVNQSVLVQLGTQVYDMLRPRFIEVVEVMKQIPGINLMELQKLDEKVLSGAAAAAAAGPGGRTTNSKTEKAKKDNFKRLTTQLINCSLSQLFCKKAWIAELPRLDVPRRPKPARVEDLPGDTGLVGLFHGSAS</sequence>
<organism evidence="4">
    <name type="scientific">Thrips palmi</name>
    <name type="common">Melon thrips</name>
    <dbReference type="NCBI Taxonomy" id="161013"/>
    <lineage>
        <taxon>Eukaryota</taxon>
        <taxon>Metazoa</taxon>
        <taxon>Ecdysozoa</taxon>
        <taxon>Arthropoda</taxon>
        <taxon>Hexapoda</taxon>
        <taxon>Insecta</taxon>
        <taxon>Pterygota</taxon>
        <taxon>Neoptera</taxon>
        <taxon>Paraneoptera</taxon>
        <taxon>Thysanoptera</taxon>
        <taxon>Terebrantia</taxon>
        <taxon>Thripoidea</taxon>
        <taxon>Thripidae</taxon>
        <taxon>Thrips</taxon>
    </lineage>
</organism>
<dbReference type="GO" id="GO:0042565">
    <property type="term" value="C:RNA nuclear export complex"/>
    <property type="evidence" value="ECO:0007669"/>
    <property type="project" value="TreeGrafter"/>
</dbReference>
<dbReference type="GO" id="GO:0006405">
    <property type="term" value="P:RNA export from nucleus"/>
    <property type="evidence" value="ECO:0007669"/>
    <property type="project" value="TreeGrafter"/>
</dbReference>
<dbReference type="Pfam" id="PF19273">
    <property type="entry name" value="Exportin-5"/>
    <property type="match status" value="1"/>
</dbReference>
<dbReference type="RefSeq" id="XP_034247174.1">
    <property type="nucleotide sequence ID" value="XM_034391283.1"/>
</dbReference>
<dbReference type="OrthoDB" id="2215036at2759"/>
<dbReference type="GO" id="GO:0005737">
    <property type="term" value="C:cytoplasm"/>
    <property type="evidence" value="ECO:0007669"/>
    <property type="project" value="TreeGrafter"/>
</dbReference>
<evidence type="ECO:0000256" key="1">
    <source>
        <dbReference type="ARBA" id="ARBA00009466"/>
    </source>
</evidence>
<dbReference type="GO" id="GO:0003723">
    <property type="term" value="F:RNA binding"/>
    <property type="evidence" value="ECO:0007669"/>
    <property type="project" value="TreeGrafter"/>
</dbReference>
<dbReference type="SMART" id="SM00913">
    <property type="entry name" value="IBN_N"/>
    <property type="match status" value="1"/>
</dbReference>
<feature type="domain" description="Importin N-terminal" evidence="2">
    <location>
        <begin position="43"/>
        <end position="111"/>
    </location>
</feature>